<protein>
    <submittedName>
        <fullName evidence="2">Uncharacterized protein</fullName>
    </submittedName>
</protein>
<dbReference type="PANTHER" id="PTHR39600:SF1">
    <property type="entry name" value="PEPTIDASE INHIBITOR I78 FAMILY PROTEIN"/>
    <property type="match status" value="1"/>
</dbReference>
<organism evidence="2 3">
    <name type="scientific">Orbilia javanica</name>
    <dbReference type="NCBI Taxonomy" id="47235"/>
    <lineage>
        <taxon>Eukaryota</taxon>
        <taxon>Fungi</taxon>
        <taxon>Dikarya</taxon>
        <taxon>Ascomycota</taxon>
        <taxon>Pezizomycotina</taxon>
        <taxon>Orbiliomycetes</taxon>
        <taxon>Orbiliales</taxon>
        <taxon>Orbiliaceae</taxon>
        <taxon>Orbilia</taxon>
    </lineage>
</organism>
<evidence type="ECO:0000313" key="3">
    <source>
        <dbReference type="Proteomes" id="UP001313282"/>
    </source>
</evidence>
<dbReference type="InterPro" id="IPR021719">
    <property type="entry name" value="Prot_inh_I78"/>
</dbReference>
<dbReference type="Gene3D" id="3.30.10.10">
    <property type="entry name" value="Trypsin Inhibitor V, subunit A"/>
    <property type="match status" value="1"/>
</dbReference>
<comment type="caution">
    <text evidence="2">The sequence shown here is derived from an EMBL/GenBank/DDBJ whole genome shotgun (WGS) entry which is preliminary data.</text>
</comment>
<dbReference type="Pfam" id="PF11720">
    <property type="entry name" value="Inhibitor_I78"/>
    <property type="match status" value="1"/>
</dbReference>
<gene>
    <name evidence="2" type="ORF">TWF718_000821</name>
</gene>
<sequence>MGPPSEEVQKQWRDKLVGKKIVDSPSDHPEHFSTQDLPQGPQAHRVIAPGNMYTQDFRPERMNVHVDDDGFCTHIRFG</sequence>
<evidence type="ECO:0000313" key="2">
    <source>
        <dbReference type="EMBL" id="KAK6356462.1"/>
    </source>
</evidence>
<dbReference type="AlphaFoldDB" id="A0AAN8N7W9"/>
<dbReference type="PANTHER" id="PTHR39600">
    <property type="entry name" value="PEPTIDASE INHIBITOR I78 FAMILY PROTEIN"/>
    <property type="match status" value="1"/>
</dbReference>
<dbReference type="EMBL" id="JAVHNR010000001">
    <property type="protein sequence ID" value="KAK6356462.1"/>
    <property type="molecule type" value="Genomic_DNA"/>
</dbReference>
<accession>A0AAN8N7W9</accession>
<feature type="region of interest" description="Disordered" evidence="1">
    <location>
        <begin position="21"/>
        <end position="44"/>
    </location>
</feature>
<keyword evidence="3" id="KW-1185">Reference proteome</keyword>
<proteinExistence type="predicted"/>
<evidence type="ECO:0000256" key="1">
    <source>
        <dbReference type="SAM" id="MobiDB-lite"/>
    </source>
</evidence>
<reference evidence="2 3" key="1">
    <citation type="submission" date="2019-10" db="EMBL/GenBank/DDBJ databases">
        <authorList>
            <person name="Palmer J.M."/>
        </authorList>
    </citation>
    <scope>NUCLEOTIDE SEQUENCE [LARGE SCALE GENOMIC DNA]</scope>
    <source>
        <strain evidence="2 3">TWF718</strain>
    </source>
</reference>
<name>A0AAN8N7W9_9PEZI</name>
<feature type="compositionally biased region" description="Basic and acidic residues" evidence="1">
    <location>
        <begin position="21"/>
        <end position="33"/>
    </location>
</feature>
<dbReference type="Proteomes" id="UP001313282">
    <property type="component" value="Unassembled WGS sequence"/>
</dbReference>